<dbReference type="PANTHER" id="PTHR33755:SF5">
    <property type="entry name" value="TYPE II TOXIN-ANTITOXIN SYSTEM RELE_PARE FAMILY TOXIN"/>
    <property type="match status" value="1"/>
</dbReference>
<evidence type="ECO:0000313" key="4">
    <source>
        <dbReference type="Proteomes" id="UP001241226"/>
    </source>
</evidence>
<dbReference type="AlphaFoldDB" id="A0ABD7YQT5"/>
<organism evidence="3 4">
    <name type="scientific">Vibrio aestuarianus</name>
    <dbReference type="NCBI Taxonomy" id="28171"/>
    <lineage>
        <taxon>Bacteria</taxon>
        <taxon>Pseudomonadati</taxon>
        <taxon>Pseudomonadota</taxon>
        <taxon>Gammaproteobacteria</taxon>
        <taxon>Vibrionales</taxon>
        <taxon>Vibrionaceae</taxon>
        <taxon>Vibrio</taxon>
    </lineage>
</organism>
<evidence type="ECO:0000313" key="3">
    <source>
        <dbReference type="EMBL" id="WGK87455.1"/>
    </source>
</evidence>
<keyword evidence="2" id="KW-1277">Toxin-antitoxin system</keyword>
<dbReference type="Proteomes" id="UP001241226">
    <property type="component" value="Chromosome 2"/>
</dbReference>
<dbReference type="Pfam" id="PF05016">
    <property type="entry name" value="ParE_toxin"/>
    <property type="match status" value="1"/>
</dbReference>
<name>A0ABD7YQT5_9VIBR</name>
<evidence type="ECO:0000256" key="2">
    <source>
        <dbReference type="ARBA" id="ARBA00022649"/>
    </source>
</evidence>
<reference evidence="3 4" key="1">
    <citation type="submission" date="2022-02" db="EMBL/GenBank/DDBJ databases">
        <title>Emergence and expansion in Europe of a Vibrio aestuarianus clonal complex pathogenic for oysters.</title>
        <authorList>
            <person name="Mesnil A."/>
            <person name="Travers M.-A."/>
        </authorList>
    </citation>
    <scope>NUCLEOTIDE SEQUENCE [LARGE SCALE GENOMIC DNA]</scope>
    <source>
        <strain evidence="3 4">U17</strain>
    </source>
</reference>
<dbReference type="InterPro" id="IPR035093">
    <property type="entry name" value="RelE/ParE_toxin_dom_sf"/>
</dbReference>
<proteinExistence type="inferred from homology"/>
<dbReference type="Gene3D" id="3.30.2310.20">
    <property type="entry name" value="RelE-like"/>
    <property type="match status" value="1"/>
</dbReference>
<comment type="similarity">
    <text evidence="1">Belongs to the RelE toxin family.</text>
</comment>
<sequence length="100" mass="11790">MAEVIWTNPALSDLNDIAEYIALENMVAAKLLVQTVFEKVERLELFPESGRIPPELEHLSYREVVASPCRVFYKQELDKVYILYVMREERDLRKFLLSKQ</sequence>
<dbReference type="EMBL" id="CP118712">
    <property type="protein sequence ID" value="WGK87455.1"/>
    <property type="molecule type" value="Genomic_DNA"/>
</dbReference>
<evidence type="ECO:0000256" key="1">
    <source>
        <dbReference type="ARBA" id="ARBA00006226"/>
    </source>
</evidence>
<dbReference type="InterPro" id="IPR051803">
    <property type="entry name" value="TA_system_RelE-like_toxin"/>
</dbReference>
<protein>
    <submittedName>
        <fullName evidence="3">Type II toxin-antitoxin system RelE/ParE family toxin</fullName>
    </submittedName>
</protein>
<gene>
    <name evidence="3" type="ORF">PYE67_15180</name>
</gene>
<dbReference type="RefSeq" id="WP_261928133.1">
    <property type="nucleotide sequence ID" value="NZ_CALYLG010000500.1"/>
</dbReference>
<accession>A0ABD7YQT5</accession>
<dbReference type="InterPro" id="IPR007712">
    <property type="entry name" value="RelE/ParE_toxin"/>
</dbReference>
<dbReference type="PANTHER" id="PTHR33755">
    <property type="entry name" value="TOXIN PARE1-RELATED"/>
    <property type="match status" value="1"/>
</dbReference>